<dbReference type="InterPro" id="IPR050151">
    <property type="entry name" value="Class-I_Pyr_Nuc-Dis_Oxidored"/>
</dbReference>
<dbReference type="InterPro" id="IPR004099">
    <property type="entry name" value="Pyr_nucl-diS_OxRdtase_dimer"/>
</dbReference>
<dbReference type="AlphaFoldDB" id="A0A832SXT9"/>
<dbReference type="InterPro" id="IPR006258">
    <property type="entry name" value="Lipoamide_DH"/>
</dbReference>
<keyword evidence="5 6" id="KW-0520">NAD</keyword>
<evidence type="ECO:0000256" key="3">
    <source>
        <dbReference type="ARBA" id="ARBA00022827"/>
    </source>
</evidence>
<dbReference type="GO" id="GO:0004148">
    <property type="term" value="F:dihydrolipoyl dehydrogenase (NADH) activity"/>
    <property type="evidence" value="ECO:0007669"/>
    <property type="project" value="UniProtKB-EC"/>
</dbReference>
<name>A0A832SXT9_9CREN</name>
<dbReference type="FunFam" id="3.30.390.30:FF:000001">
    <property type="entry name" value="Dihydrolipoyl dehydrogenase"/>
    <property type="match status" value="1"/>
</dbReference>
<evidence type="ECO:0000256" key="5">
    <source>
        <dbReference type="ARBA" id="ARBA00023027"/>
    </source>
</evidence>
<gene>
    <name evidence="9" type="primary">lpdA</name>
    <name evidence="9" type="ORF">HA333_11135</name>
</gene>
<organism evidence="9 10">
    <name type="scientific">Pyrobaculum aerophilum</name>
    <dbReference type="NCBI Taxonomy" id="13773"/>
    <lineage>
        <taxon>Archaea</taxon>
        <taxon>Thermoproteota</taxon>
        <taxon>Thermoprotei</taxon>
        <taxon>Thermoproteales</taxon>
        <taxon>Thermoproteaceae</taxon>
        <taxon>Pyrobaculum</taxon>
    </lineage>
</organism>
<comment type="caution">
    <text evidence="9">The sequence shown here is derived from an EMBL/GenBank/DDBJ whole genome shotgun (WGS) entry which is preliminary data.</text>
</comment>
<feature type="domain" description="Pyridine nucleotide-disulphide oxidoreductase dimerisation" evidence="7">
    <location>
        <begin position="330"/>
        <end position="438"/>
    </location>
</feature>
<comment type="miscellaneous">
    <text evidence="6">The active site is a redox-active disulfide bond.</text>
</comment>
<reference evidence="9" key="1">
    <citation type="journal article" date="2020" name="bioRxiv">
        <title>A rank-normalized archaeal taxonomy based on genome phylogeny resolves widespread incomplete and uneven classifications.</title>
        <authorList>
            <person name="Rinke C."/>
            <person name="Chuvochina M."/>
            <person name="Mussig A.J."/>
            <person name="Chaumeil P.-A."/>
            <person name="Waite D.W."/>
            <person name="Whitman W.B."/>
            <person name="Parks D.H."/>
            <person name="Hugenholtz P."/>
        </authorList>
    </citation>
    <scope>NUCLEOTIDE SEQUENCE</scope>
    <source>
        <strain evidence="9">UBA8839</strain>
    </source>
</reference>
<accession>A0A832SXT9</accession>
<dbReference type="PANTHER" id="PTHR22912:SF151">
    <property type="entry name" value="DIHYDROLIPOYL DEHYDROGENASE, MITOCHONDRIAL"/>
    <property type="match status" value="1"/>
</dbReference>
<dbReference type="PRINTS" id="PR00368">
    <property type="entry name" value="FADPNR"/>
</dbReference>
<comment type="cofactor">
    <cofactor evidence="6">
        <name>FAD</name>
        <dbReference type="ChEBI" id="CHEBI:57692"/>
    </cofactor>
    <text evidence="6">Binds 1 FAD per subunit.</text>
</comment>
<keyword evidence="3 6" id="KW-0274">FAD</keyword>
<protein>
    <recommendedName>
        <fullName evidence="6">Dihydrolipoyl dehydrogenase</fullName>
        <ecNumber evidence="6">1.8.1.4</ecNumber>
    </recommendedName>
</protein>
<dbReference type="SUPFAM" id="SSF55424">
    <property type="entry name" value="FAD/NAD-linked reductases, dimerisation (C-terminal) domain"/>
    <property type="match status" value="1"/>
</dbReference>
<dbReference type="PRINTS" id="PR00411">
    <property type="entry name" value="PNDRDTASEI"/>
</dbReference>
<evidence type="ECO:0000256" key="2">
    <source>
        <dbReference type="ARBA" id="ARBA00022630"/>
    </source>
</evidence>
<comment type="catalytic activity">
    <reaction evidence="6">
        <text>N(6)-[(R)-dihydrolipoyl]-L-lysyl-[protein] + NAD(+) = N(6)-[(R)-lipoyl]-L-lysyl-[protein] + NADH + H(+)</text>
        <dbReference type="Rhea" id="RHEA:15045"/>
        <dbReference type="Rhea" id="RHEA-COMP:10474"/>
        <dbReference type="Rhea" id="RHEA-COMP:10475"/>
        <dbReference type="ChEBI" id="CHEBI:15378"/>
        <dbReference type="ChEBI" id="CHEBI:57540"/>
        <dbReference type="ChEBI" id="CHEBI:57945"/>
        <dbReference type="ChEBI" id="CHEBI:83099"/>
        <dbReference type="ChEBI" id="CHEBI:83100"/>
        <dbReference type="EC" id="1.8.1.4"/>
    </reaction>
</comment>
<dbReference type="Pfam" id="PF07992">
    <property type="entry name" value="Pyr_redox_2"/>
    <property type="match status" value="1"/>
</dbReference>
<dbReference type="PIRSF" id="PIRSF000350">
    <property type="entry name" value="Mercury_reductase_MerA"/>
    <property type="match status" value="1"/>
</dbReference>
<dbReference type="InterPro" id="IPR023753">
    <property type="entry name" value="FAD/NAD-binding_dom"/>
</dbReference>
<keyword evidence="2 6" id="KW-0285">Flavoprotein</keyword>
<keyword evidence="6" id="KW-0676">Redox-active center</keyword>
<comment type="similarity">
    <text evidence="1 6">Belongs to the class-I pyridine nucleotide-disulfide oxidoreductase family.</text>
</comment>
<feature type="domain" description="FAD/NAD(P)-binding" evidence="8">
    <location>
        <begin position="1"/>
        <end position="311"/>
    </location>
</feature>
<evidence type="ECO:0000259" key="8">
    <source>
        <dbReference type="Pfam" id="PF07992"/>
    </source>
</evidence>
<dbReference type="GO" id="GO:0005737">
    <property type="term" value="C:cytoplasm"/>
    <property type="evidence" value="ECO:0007669"/>
    <property type="project" value="UniProtKB-ARBA"/>
</dbReference>
<evidence type="ECO:0000256" key="1">
    <source>
        <dbReference type="ARBA" id="ARBA00007532"/>
    </source>
</evidence>
<dbReference type="SUPFAM" id="SSF51905">
    <property type="entry name" value="FAD/NAD(P)-binding domain"/>
    <property type="match status" value="1"/>
</dbReference>
<dbReference type="EC" id="1.8.1.4" evidence="6"/>
<dbReference type="Gene3D" id="3.30.390.30">
    <property type="match status" value="1"/>
</dbReference>
<dbReference type="InterPro" id="IPR016156">
    <property type="entry name" value="FAD/NAD-linked_Rdtase_dimer_sf"/>
</dbReference>
<keyword evidence="4 6" id="KW-0560">Oxidoreductase</keyword>
<evidence type="ECO:0000256" key="6">
    <source>
        <dbReference type="RuleBase" id="RU003692"/>
    </source>
</evidence>
<dbReference type="GO" id="GO:0006103">
    <property type="term" value="P:2-oxoglutarate metabolic process"/>
    <property type="evidence" value="ECO:0007669"/>
    <property type="project" value="TreeGrafter"/>
</dbReference>
<sequence length="452" mass="47886">MKVVVVGGGPAGYVAAIRARQLGLDVTLVEAERLGGECTNYACIPSKALLHAAEAYRRAVSSPWITGTVSFRWKEAVQWKEKVVEKLRRGIEFLLSAAGVEVVRGLAKPGPGKTVEIDGRRLQYDFLILATGSEPVGLKELPFGRRVIGTREIFSLEEPPASVAIIGGGASGVEIASLFSMIGAEVHVVEAMERILPGLDPEISRQMERALSSRGVKIYTSSRVVKGEEGEGSVKLRISSPGGEREIEAELAVVAVGRRPRPGPFSAMGLEVDGRGAVRVDESMRTSVPWVFAAGDVTGPPYFAHKAYAQAKVAAEAIAGLKSAYSPRSVPAVIFSDPEVVSVGMTEEEAVAKGYRPKAVRMSLSALGKAVAAESEGGFAKLIYDAESRIILGVHIVGRGVSELAGEASALVEFYATVDDLALTIHPHPTLSELFAELAEAALGKPVHIAKL</sequence>
<dbReference type="EMBL" id="DUJP01000037">
    <property type="protein sequence ID" value="HII47956.1"/>
    <property type="molecule type" value="Genomic_DNA"/>
</dbReference>
<dbReference type="Pfam" id="PF02852">
    <property type="entry name" value="Pyr_redox_dim"/>
    <property type="match status" value="1"/>
</dbReference>
<dbReference type="PANTHER" id="PTHR22912">
    <property type="entry name" value="DISULFIDE OXIDOREDUCTASE"/>
    <property type="match status" value="1"/>
</dbReference>
<dbReference type="InterPro" id="IPR001100">
    <property type="entry name" value="Pyr_nuc-diS_OxRdtase"/>
</dbReference>
<evidence type="ECO:0000313" key="10">
    <source>
        <dbReference type="Proteomes" id="UP000651120"/>
    </source>
</evidence>
<evidence type="ECO:0000256" key="4">
    <source>
        <dbReference type="ARBA" id="ARBA00023002"/>
    </source>
</evidence>
<dbReference type="Proteomes" id="UP000651120">
    <property type="component" value="Unassembled WGS sequence"/>
</dbReference>
<dbReference type="GO" id="GO:0050660">
    <property type="term" value="F:flavin adenine dinucleotide binding"/>
    <property type="evidence" value="ECO:0007669"/>
    <property type="project" value="InterPro"/>
</dbReference>
<dbReference type="NCBIfam" id="TIGR01350">
    <property type="entry name" value="lipoamide_DH"/>
    <property type="match status" value="1"/>
</dbReference>
<dbReference type="Gene3D" id="3.50.50.60">
    <property type="entry name" value="FAD/NAD(P)-binding domain"/>
    <property type="match status" value="2"/>
</dbReference>
<dbReference type="OMA" id="CAQLGMK"/>
<dbReference type="InterPro" id="IPR036188">
    <property type="entry name" value="FAD/NAD-bd_sf"/>
</dbReference>
<evidence type="ECO:0000259" key="7">
    <source>
        <dbReference type="Pfam" id="PF02852"/>
    </source>
</evidence>
<evidence type="ECO:0000313" key="9">
    <source>
        <dbReference type="EMBL" id="HII47956.1"/>
    </source>
</evidence>
<dbReference type="RefSeq" id="WP_011008809.1">
    <property type="nucleotide sequence ID" value="NZ_DUJP01000037.1"/>
</dbReference>
<proteinExistence type="inferred from homology"/>
<dbReference type="GeneID" id="1464682"/>